<dbReference type="AlphaFoldDB" id="J3JEE9"/>
<accession>J3JEE9</accession>
<evidence type="ECO:0000313" key="2">
    <source>
        <dbReference type="EMBL" id="EJN58306.1"/>
    </source>
</evidence>
<dbReference type="Proteomes" id="UP000007813">
    <property type="component" value="Unassembled WGS sequence"/>
</dbReference>
<reference evidence="2 3" key="1">
    <citation type="journal article" date="2012" name="J. Bacteriol.">
        <title>Draft Genome Sequence of the Extremely Halophilic Archaeon Halogranum salarium B-1T.</title>
        <authorList>
            <person name="Kim K.K."/>
            <person name="Lee K.C."/>
            <person name="Lee J.S."/>
        </authorList>
    </citation>
    <scope>NUCLEOTIDE SEQUENCE [LARGE SCALE GENOMIC DNA]</scope>
    <source>
        <strain evidence="2 3">B-1</strain>
    </source>
</reference>
<gene>
    <name evidence="2" type="ORF">HSB1_37230</name>
</gene>
<feature type="compositionally biased region" description="Basic residues" evidence="1">
    <location>
        <begin position="39"/>
        <end position="50"/>
    </location>
</feature>
<evidence type="ECO:0000256" key="1">
    <source>
        <dbReference type="SAM" id="MobiDB-lite"/>
    </source>
</evidence>
<protein>
    <recommendedName>
        <fullName evidence="4">Twin-arginine translocation signal domain-containing protein</fullName>
    </recommendedName>
</protein>
<sequence length="50" mass="5631">MLRDRPSRRAFLALAGSATLDRCSGLSPPSDTDDPAVRVRPRRWARHPDM</sequence>
<dbReference type="EMBL" id="ALJD01000009">
    <property type="protein sequence ID" value="EJN58306.1"/>
    <property type="molecule type" value="Genomic_DNA"/>
</dbReference>
<feature type="region of interest" description="Disordered" evidence="1">
    <location>
        <begin position="20"/>
        <end position="50"/>
    </location>
</feature>
<evidence type="ECO:0008006" key="4">
    <source>
        <dbReference type="Google" id="ProtNLM"/>
    </source>
</evidence>
<comment type="caution">
    <text evidence="2">The sequence shown here is derived from an EMBL/GenBank/DDBJ whole genome shotgun (WGS) entry which is preliminary data.</text>
</comment>
<evidence type="ECO:0000313" key="3">
    <source>
        <dbReference type="Proteomes" id="UP000007813"/>
    </source>
</evidence>
<name>J3JEE9_9EURY</name>
<organism evidence="2 3">
    <name type="scientific">Halogranum salarium B-1</name>
    <dbReference type="NCBI Taxonomy" id="1210908"/>
    <lineage>
        <taxon>Archaea</taxon>
        <taxon>Methanobacteriati</taxon>
        <taxon>Methanobacteriota</taxon>
        <taxon>Stenosarchaea group</taxon>
        <taxon>Halobacteria</taxon>
        <taxon>Halobacteriales</taxon>
        <taxon>Haloferacaceae</taxon>
    </lineage>
</organism>
<proteinExistence type="predicted"/>